<reference evidence="9 10" key="1">
    <citation type="submission" date="2016-05" db="EMBL/GenBank/DDBJ databases">
        <title>Draft Genome Sequences of Stenotrophomonas maltophilia Strains Sm32COP, Sm41DVV, Sm46PAILV, SmF3, SmF22, SmSOFb1 and SmCVFa1, Isolated from Different Manures, in France.</title>
        <authorList>
            <person name="Nazaret S."/>
            <person name="Bodilis J."/>
        </authorList>
    </citation>
    <scope>NUCLEOTIDE SEQUENCE [LARGE SCALE GENOMIC DNA]</scope>
    <source>
        <strain evidence="9 10">Sm41DVV</strain>
    </source>
</reference>
<keyword evidence="5 7" id="KW-1133">Transmembrane helix</keyword>
<dbReference type="AlphaFoldDB" id="A0AAP7GU35"/>
<comment type="caution">
    <text evidence="9">The sequence shown here is derived from an EMBL/GenBank/DDBJ whole genome shotgun (WGS) entry which is preliminary data.</text>
</comment>
<feature type="transmembrane region" description="Helical" evidence="7">
    <location>
        <begin position="135"/>
        <end position="157"/>
    </location>
</feature>
<gene>
    <name evidence="9" type="ORF">A9K56_03800</name>
</gene>
<evidence type="ECO:0000256" key="1">
    <source>
        <dbReference type="ARBA" id="ARBA00004651"/>
    </source>
</evidence>
<evidence type="ECO:0000313" key="9">
    <source>
        <dbReference type="EMBL" id="OBU62781.1"/>
    </source>
</evidence>
<dbReference type="InterPro" id="IPR002656">
    <property type="entry name" value="Acyl_transf_3_dom"/>
</dbReference>
<feature type="transmembrane region" description="Helical" evidence="7">
    <location>
        <begin position="71"/>
        <end position="92"/>
    </location>
</feature>
<dbReference type="GO" id="GO:0005886">
    <property type="term" value="C:plasma membrane"/>
    <property type="evidence" value="ECO:0007669"/>
    <property type="project" value="UniProtKB-SubCell"/>
</dbReference>
<comment type="similarity">
    <text evidence="2">Belongs to the acyltransferase 3 family.</text>
</comment>
<evidence type="ECO:0000256" key="6">
    <source>
        <dbReference type="ARBA" id="ARBA00023136"/>
    </source>
</evidence>
<dbReference type="EMBL" id="LYVI01000002">
    <property type="protein sequence ID" value="OBU62781.1"/>
    <property type="molecule type" value="Genomic_DNA"/>
</dbReference>
<feature type="transmembrane region" description="Helical" evidence="7">
    <location>
        <begin position="104"/>
        <end position="123"/>
    </location>
</feature>
<feature type="transmembrane region" description="Helical" evidence="7">
    <location>
        <begin position="202"/>
        <end position="219"/>
    </location>
</feature>
<evidence type="ECO:0000313" key="10">
    <source>
        <dbReference type="Proteomes" id="UP000092125"/>
    </source>
</evidence>
<feature type="transmembrane region" description="Helical" evidence="7">
    <location>
        <begin position="268"/>
        <end position="288"/>
    </location>
</feature>
<dbReference type="PANTHER" id="PTHR40074">
    <property type="entry name" value="O-ACETYLTRANSFERASE WECH"/>
    <property type="match status" value="1"/>
</dbReference>
<accession>A0AAP7GU35</accession>
<dbReference type="Proteomes" id="UP000092125">
    <property type="component" value="Unassembled WGS sequence"/>
</dbReference>
<keyword evidence="6 7" id="KW-0472">Membrane</keyword>
<feature type="transmembrane region" description="Helical" evidence="7">
    <location>
        <begin position="42"/>
        <end position="59"/>
    </location>
</feature>
<feature type="transmembrane region" description="Helical" evidence="7">
    <location>
        <begin position="164"/>
        <end position="182"/>
    </location>
</feature>
<dbReference type="PANTHER" id="PTHR40074:SF2">
    <property type="entry name" value="O-ACETYLTRANSFERASE WECH"/>
    <property type="match status" value="1"/>
</dbReference>
<evidence type="ECO:0000256" key="3">
    <source>
        <dbReference type="ARBA" id="ARBA00022475"/>
    </source>
</evidence>
<feature type="transmembrane region" description="Helical" evidence="7">
    <location>
        <begin position="239"/>
        <end position="256"/>
    </location>
</feature>
<dbReference type="Pfam" id="PF01757">
    <property type="entry name" value="Acyl_transf_3"/>
    <property type="match status" value="1"/>
</dbReference>
<evidence type="ECO:0000256" key="4">
    <source>
        <dbReference type="ARBA" id="ARBA00022692"/>
    </source>
</evidence>
<evidence type="ECO:0000256" key="2">
    <source>
        <dbReference type="ARBA" id="ARBA00007400"/>
    </source>
</evidence>
<evidence type="ECO:0000256" key="7">
    <source>
        <dbReference type="SAM" id="Phobius"/>
    </source>
</evidence>
<organism evidence="9 10">
    <name type="scientific">Stenotrophomonas maltophilia</name>
    <name type="common">Pseudomonas maltophilia</name>
    <name type="synonym">Xanthomonas maltophilia</name>
    <dbReference type="NCBI Taxonomy" id="40324"/>
    <lineage>
        <taxon>Bacteria</taxon>
        <taxon>Pseudomonadati</taxon>
        <taxon>Pseudomonadota</taxon>
        <taxon>Gammaproteobacteria</taxon>
        <taxon>Lysobacterales</taxon>
        <taxon>Lysobacteraceae</taxon>
        <taxon>Stenotrophomonas</taxon>
        <taxon>Stenotrophomonas maltophilia group</taxon>
    </lineage>
</organism>
<dbReference type="GO" id="GO:0009246">
    <property type="term" value="P:enterobacterial common antigen biosynthetic process"/>
    <property type="evidence" value="ECO:0007669"/>
    <property type="project" value="TreeGrafter"/>
</dbReference>
<name>A0AAP7GU35_STEMA</name>
<comment type="subcellular location">
    <subcellularLocation>
        <location evidence="1">Cell membrane</location>
        <topology evidence="1">Multi-pass membrane protein</topology>
    </subcellularLocation>
</comment>
<evidence type="ECO:0000259" key="8">
    <source>
        <dbReference type="Pfam" id="PF01757"/>
    </source>
</evidence>
<feature type="domain" description="Acyltransferase 3" evidence="8">
    <location>
        <begin position="5"/>
        <end position="280"/>
    </location>
</feature>
<dbReference type="GO" id="GO:0016413">
    <property type="term" value="F:O-acetyltransferase activity"/>
    <property type="evidence" value="ECO:0007669"/>
    <property type="project" value="TreeGrafter"/>
</dbReference>
<protein>
    <recommendedName>
        <fullName evidence="8">Acyltransferase 3 domain-containing protein</fullName>
    </recommendedName>
</protein>
<keyword evidence="3" id="KW-1003">Cell membrane</keyword>
<evidence type="ECO:0000256" key="5">
    <source>
        <dbReference type="ARBA" id="ARBA00022989"/>
    </source>
</evidence>
<keyword evidence="4 7" id="KW-0812">Transmembrane</keyword>
<sequence>MWIRQLTNFAVPFFFAAAGFFAPKGQITCIREFYSSRLLRILPPYLVWTTIYLGVGAFREGIDPITMLKGYVFGTGIGIGYFVIVLCQFTFLTPLLLSLKSLTTHWIVIISISLMGIAYTYYFQTIEPNTRLSGFPAHALPFFVWYPFYHLGLVAGWRRDASRIPLRIIIGAVLLAFAAGLLESKYWLATIGGSFPFSQLKVSNFLYSGALFALAIRLADAQTLLHKGGVLTWLGRNSYAIYLIHMLFLPSILSLLKDSWPWSTSGLALVLSGAVLCLAVTSLTVFLLRKRLPESPARYILG</sequence>
<proteinExistence type="inferred from homology"/>